<name>A0A8H2W1J8_9HELO</name>
<comment type="caution">
    <text evidence="1">The sequence shown here is derived from an EMBL/GenBank/DDBJ whole genome shotgun (WGS) entry which is preliminary data.</text>
</comment>
<accession>A0A8H2W1J8</accession>
<gene>
    <name evidence="1" type="ORF">SCLTRI_LOCUS8817</name>
</gene>
<dbReference type="AlphaFoldDB" id="A0A8H2W1J8"/>
<keyword evidence="2" id="KW-1185">Reference proteome</keyword>
<organism evidence="1 2">
    <name type="scientific">Sclerotinia trifoliorum</name>
    <dbReference type="NCBI Taxonomy" id="28548"/>
    <lineage>
        <taxon>Eukaryota</taxon>
        <taxon>Fungi</taxon>
        <taxon>Dikarya</taxon>
        <taxon>Ascomycota</taxon>
        <taxon>Pezizomycotina</taxon>
        <taxon>Leotiomycetes</taxon>
        <taxon>Helotiales</taxon>
        <taxon>Sclerotiniaceae</taxon>
        <taxon>Sclerotinia</taxon>
    </lineage>
</organism>
<protein>
    <submittedName>
        <fullName evidence="1">C2b2808c-0d1d-4ff1-ae77-872dc7e68091-CDS</fullName>
    </submittedName>
</protein>
<reference evidence="1" key="1">
    <citation type="submission" date="2020-10" db="EMBL/GenBank/DDBJ databases">
        <authorList>
            <person name="Kusch S."/>
        </authorList>
    </citation>
    <scope>NUCLEOTIDE SEQUENCE</scope>
    <source>
        <strain evidence="1">SwB9</strain>
    </source>
</reference>
<dbReference type="Proteomes" id="UP000624404">
    <property type="component" value="Unassembled WGS sequence"/>
</dbReference>
<dbReference type="EMBL" id="CAJHIA010000033">
    <property type="protein sequence ID" value="CAD6449025.1"/>
    <property type="molecule type" value="Genomic_DNA"/>
</dbReference>
<evidence type="ECO:0000313" key="1">
    <source>
        <dbReference type="EMBL" id="CAD6449025.1"/>
    </source>
</evidence>
<dbReference type="OrthoDB" id="3465269at2759"/>
<sequence length="192" mass="22749">MSVLGKMGDILRTLNTVFLPIFGIAPKYGELGSSRLDLSEMYNLYKLLYQLKIELRRAVDYKFTNDWHDLGHGYDLWTKQFSWEHPLRIRRKRPGNTTLGPSRFLLEFVYPRVPKDASDLHPGKVLRRRLRESQEDYYFFARPQGDDAELAFKSSHLPKLFNMGLGIWEEEATKVILSSMEVAYDRKHWKWY</sequence>
<evidence type="ECO:0000313" key="2">
    <source>
        <dbReference type="Proteomes" id="UP000624404"/>
    </source>
</evidence>
<proteinExistence type="predicted"/>